<evidence type="ECO:0000313" key="1">
    <source>
        <dbReference type="EMBL" id="RGN05056.1"/>
    </source>
</evidence>
<name>A0AA93BBF9_9BACT</name>
<accession>A0AA93BBF9</accession>
<protein>
    <submittedName>
        <fullName evidence="1">Uncharacterized protein</fullName>
    </submittedName>
</protein>
<dbReference type="EMBL" id="QSUC01000047">
    <property type="protein sequence ID" value="RGN05056.1"/>
    <property type="molecule type" value="Genomic_DNA"/>
</dbReference>
<reference evidence="1 2" key="1">
    <citation type="submission" date="2018-08" db="EMBL/GenBank/DDBJ databases">
        <title>A genome reference for cultivated species of the human gut microbiota.</title>
        <authorList>
            <person name="Zou Y."/>
            <person name="Xue W."/>
            <person name="Luo G."/>
        </authorList>
    </citation>
    <scope>NUCLEOTIDE SEQUENCE [LARGE SCALE GENOMIC DNA]</scope>
    <source>
        <strain evidence="1 2">OM06-11</strain>
    </source>
</reference>
<proteinExistence type="predicted"/>
<comment type="caution">
    <text evidence="1">The sequence shown here is derived from an EMBL/GenBank/DDBJ whole genome shotgun (WGS) entry which is preliminary data.</text>
</comment>
<dbReference type="RefSeq" id="WP_117729243.1">
    <property type="nucleotide sequence ID" value="NZ_CAXTHI010000015.1"/>
</dbReference>
<organism evidence="1 2">
    <name type="scientific">Segatella copri</name>
    <dbReference type="NCBI Taxonomy" id="165179"/>
    <lineage>
        <taxon>Bacteria</taxon>
        <taxon>Pseudomonadati</taxon>
        <taxon>Bacteroidota</taxon>
        <taxon>Bacteroidia</taxon>
        <taxon>Bacteroidales</taxon>
        <taxon>Prevotellaceae</taxon>
        <taxon>Segatella</taxon>
    </lineage>
</organism>
<sequence length="164" mass="19251">MSIEIFDDDIEQLRDDLSVEPWNVISNDDVRNSCLLPIRISYEFVDMGDTEYGFNQNFSEKDTFEYFDCMKYISGRTIDELLMDDGFRLRRHSALHKPLKSALDKLELGITEGQPIIFHFGLYTDKKQMASRESGVRSPRIYFMQGSYGVIYPLFFDPYHEITK</sequence>
<dbReference type="Proteomes" id="UP000261245">
    <property type="component" value="Unassembled WGS sequence"/>
</dbReference>
<evidence type="ECO:0000313" key="2">
    <source>
        <dbReference type="Proteomes" id="UP000261245"/>
    </source>
</evidence>
<dbReference type="AlphaFoldDB" id="A0AA93BBF9"/>
<gene>
    <name evidence="1" type="ORF">DXB80_12855</name>
</gene>